<dbReference type="RefSeq" id="WP_144000134.1">
    <property type="nucleotide sequence ID" value="NZ_QWEF01000001.1"/>
</dbReference>
<reference evidence="1 2" key="1">
    <citation type="journal article" date="2019" name="Biocontrol Sci. Technol.">
        <title>Pseudomonas putida strain B2017 produced as technical grade active ingredient controls fungal and bacterial crop diseases.</title>
        <authorList>
            <person name="Oliver C."/>
            <person name="Hernandez I."/>
            <person name="Caminal M."/>
            <person name="Lara J.M."/>
            <person name="Fernandez C."/>
        </authorList>
    </citation>
    <scope>NUCLEOTIDE SEQUENCE [LARGE SCALE GENOMIC DNA]</scope>
    <source>
        <strain evidence="1 2">B2017</strain>
    </source>
</reference>
<comment type="caution">
    <text evidence="1">The sequence shown here is derived from an EMBL/GenBank/DDBJ whole genome shotgun (WGS) entry which is preliminary data.</text>
</comment>
<proteinExistence type="predicted"/>
<dbReference type="EMBL" id="QWEF01000001">
    <property type="protein sequence ID" value="TRZ61730.1"/>
    <property type="molecule type" value="Genomic_DNA"/>
</dbReference>
<name>A0ABY3D7V9_9PSED</name>
<protein>
    <submittedName>
        <fullName evidence="1">Integrase</fullName>
    </submittedName>
</protein>
<evidence type="ECO:0000313" key="1">
    <source>
        <dbReference type="EMBL" id="TRZ61730.1"/>
    </source>
</evidence>
<organism evidence="1 2">
    <name type="scientific">Pseudomonas alloputida</name>
    <dbReference type="NCBI Taxonomy" id="1940621"/>
    <lineage>
        <taxon>Bacteria</taxon>
        <taxon>Pseudomonadati</taxon>
        <taxon>Pseudomonadota</taxon>
        <taxon>Gammaproteobacteria</taxon>
        <taxon>Pseudomonadales</taxon>
        <taxon>Pseudomonadaceae</taxon>
        <taxon>Pseudomonas</taxon>
    </lineage>
</organism>
<evidence type="ECO:0000313" key="2">
    <source>
        <dbReference type="Proteomes" id="UP001165882"/>
    </source>
</evidence>
<sequence length="270" mass="31891">MNTWYAHRYLNWVAFSWNPQRPHQLYHTCTMSLEKMLNWSFANELSLFEWTRDDFEHYADFIAKPDESWCTSSRQPRFIPDAQRDFRAWAINPAWLPFDESRITGSENEIEENIWKREIRIVSQFLNFYLQDVGASRLNVANAPLAHLVFKQPETRETITDAEMTWILRNLKRLLSSHDFQAIEMGLIIARYSSQPLGRVIGSATSPGRLDQFIIDESGRWFERKTGAVGWKMMPRKFDQVFNRYLQYLNIDKRCLLPPSPIFPTDNSKG</sequence>
<dbReference type="Proteomes" id="UP001165882">
    <property type="component" value="Unassembled WGS sequence"/>
</dbReference>
<accession>A0ABY3D7V9</accession>
<keyword evidence="2" id="KW-1185">Reference proteome</keyword>
<gene>
    <name evidence="1" type="ORF">DZA28_17980</name>
</gene>